<keyword evidence="2" id="KW-1185">Reference proteome</keyword>
<protein>
    <submittedName>
        <fullName evidence="1">Uncharacterized protein</fullName>
    </submittedName>
</protein>
<evidence type="ECO:0000313" key="1">
    <source>
        <dbReference type="EMBL" id="CAF1375340.1"/>
    </source>
</evidence>
<sequence>MSKNSSMEEVELREIQPKIILSKLSFDNKKCPLILSEQGNATALYRYSNSGPFVELFDPCSMNLLPALKFSIIQGNFCIFNFGYIEKIDFIPPMLDRLKERCLEIHKDLYNHIINNTLMKQSFDSHISIIPFDTRTEFVPEIYENSKITFRIIFFVQINDISTIKNRHSDRILSLFNCICIKS</sequence>
<accession>A0A815JDN4</accession>
<dbReference type="AlphaFoldDB" id="A0A815JDN4"/>
<proteinExistence type="predicted"/>
<dbReference type="Proteomes" id="UP000663870">
    <property type="component" value="Unassembled WGS sequence"/>
</dbReference>
<gene>
    <name evidence="1" type="ORF">JXQ802_LOCUS33377</name>
</gene>
<dbReference type="EMBL" id="CAJNOL010001521">
    <property type="protein sequence ID" value="CAF1375340.1"/>
    <property type="molecule type" value="Genomic_DNA"/>
</dbReference>
<name>A0A815JDN4_9BILA</name>
<reference evidence="1" key="1">
    <citation type="submission" date="2021-02" db="EMBL/GenBank/DDBJ databases">
        <authorList>
            <person name="Nowell W R."/>
        </authorList>
    </citation>
    <scope>NUCLEOTIDE SEQUENCE</scope>
</reference>
<comment type="caution">
    <text evidence="1">The sequence shown here is derived from an EMBL/GenBank/DDBJ whole genome shotgun (WGS) entry which is preliminary data.</text>
</comment>
<evidence type="ECO:0000313" key="2">
    <source>
        <dbReference type="Proteomes" id="UP000663870"/>
    </source>
</evidence>
<organism evidence="1 2">
    <name type="scientific">Rotaria sordida</name>
    <dbReference type="NCBI Taxonomy" id="392033"/>
    <lineage>
        <taxon>Eukaryota</taxon>
        <taxon>Metazoa</taxon>
        <taxon>Spiralia</taxon>
        <taxon>Gnathifera</taxon>
        <taxon>Rotifera</taxon>
        <taxon>Eurotatoria</taxon>
        <taxon>Bdelloidea</taxon>
        <taxon>Philodinida</taxon>
        <taxon>Philodinidae</taxon>
        <taxon>Rotaria</taxon>
    </lineage>
</organism>